<accession>A0AAE4JWL6</accession>
<dbReference type="GO" id="GO:0006508">
    <property type="term" value="P:proteolysis"/>
    <property type="evidence" value="ECO:0007669"/>
    <property type="project" value="UniProtKB-KW"/>
</dbReference>
<dbReference type="Proteomes" id="UP001268256">
    <property type="component" value="Unassembled WGS sequence"/>
</dbReference>
<evidence type="ECO:0000313" key="2">
    <source>
        <dbReference type="Proteomes" id="UP001268256"/>
    </source>
</evidence>
<sequence>MGKGWQLILRLSLGVILTLLLSWLGLGQAWGTFPIIRSQVNYYGITGKTASALRQQMNQLGPLAENGRRFDAYTKWHVAWRYRYGSLGGSCRMTSLTVHTDITYTMPQWQNLQQAPRSLQQQWQRYYQALQLHEDGHGNHGRSATQEIWQRLSNLTQPTCTSMSQIANQAAQGIINRYAQKDIDYDRQTGHGRTQGAVFP</sequence>
<keyword evidence="1" id="KW-0645">Protease</keyword>
<dbReference type="GO" id="GO:0008233">
    <property type="term" value="F:peptidase activity"/>
    <property type="evidence" value="ECO:0007669"/>
    <property type="project" value="UniProtKB-KW"/>
</dbReference>
<gene>
    <name evidence="1" type="ORF">RIF25_05680</name>
</gene>
<keyword evidence="2" id="KW-1185">Reference proteome</keyword>
<dbReference type="Pfam" id="PF06037">
    <property type="entry name" value="DUF922"/>
    <property type="match status" value="1"/>
</dbReference>
<organism evidence="1 2">
    <name type="scientific">Pseudocalidococcus azoricus BACA0444</name>
    <dbReference type="NCBI Taxonomy" id="2918990"/>
    <lineage>
        <taxon>Bacteria</taxon>
        <taxon>Bacillati</taxon>
        <taxon>Cyanobacteriota</taxon>
        <taxon>Cyanophyceae</taxon>
        <taxon>Acaryochloridales</taxon>
        <taxon>Thermosynechococcaceae</taxon>
        <taxon>Pseudocalidococcus</taxon>
        <taxon>Pseudocalidococcus azoricus</taxon>
    </lineage>
</organism>
<dbReference type="EMBL" id="JAVMIP010000003">
    <property type="protein sequence ID" value="MDS3860293.1"/>
    <property type="molecule type" value="Genomic_DNA"/>
</dbReference>
<proteinExistence type="predicted"/>
<dbReference type="InterPro" id="IPR010321">
    <property type="entry name" value="DUF922"/>
</dbReference>
<evidence type="ECO:0000313" key="1">
    <source>
        <dbReference type="EMBL" id="MDS3860293.1"/>
    </source>
</evidence>
<protein>
    <submittedName>
        <fullName evidence="1">DUF922 domain-containing Zn-dependent protease</fullName>
    </submittedName>
</protein>
<name>A0AAE4JWL6_9CYAN</name>
<keyword evidence="1" id="KW-0378">Hydrolase</keyword>
<dbReference type="AlphaFoldDB" id="A0AAE4JWL6"/>
<comment type="caution">
    <text evidence="1">The sequence shown here is derived from an EMBL/GenBank/DDBJ whole genome shotgun (WGS) entry which is preliminary data.</text>
</comment>
<reference evidence="2" key="1">
    <citation type="submission" date="2023-07" db="EMBL/GenBank/DDBJ databases">
        <authorList>
            <person name="Luz R."/>
            <person name="Cordeiro R."/>
            <person name="Fonseca A."/>
            <person name="Goncalves V."/>
        </authorList>
    </citation>
    <scope>NUCLEOTIDE SEQUENCE [LARGE SCALE GENOMIC DNA]</scope>
    <source>
        <strain evidence="2">BACA0444</strain>
    </source>
</reference>